<proteinExistence type="predicted"/>
<feature type="chain" id="PRO_5047162671" evidence="1">
    <location>
        <begin position="29"/>
        <end position="149"/>
    </location>
</feature>
<gene>
    <name evidence="2" type="ORF">GCM10023337_21170</name>
</gene>
<keyword evidence="1" id="KW-0732">Signal</keyword>
<keyword evidence="3" id="KW-1185">Reference proteome</keyword>
<name>A0ABP9M8L3_9BURK</name>
<dbReference type="NCBIfam" id="NF038027">
    <property type="entry name" value="TssQ_fam"/>
    <property type="match status" value="1"/>
</dbReference>
<dbReference type="InterPro" id="IPR047780">
    <property type="entry name" value="TssQ-like"/>
</dbReference>
<evidence type="ECO:0000256" key="1">
    <source>
        <dbReference type="SAM" id="SignalP"/>
    </source>
</evidence>
<dbReference type="RefSeq" id="WP_300646655.1">
    <property type="nucleotide sequence ID" value="NZ_BAABKD010000011.1"/>
</dbReference>
<reference evidence="3" key="1">
    <citation type="journal article" date="2019" name="Int. J. Syst. Evol. Microbiol.">
        <title>The Global Catalogue of Microorganisms (GCM) 10K type strain sequencing project: providing services to taxonomists for standard genome sequencing and annotation.</title>
        <authorList>
            <consortium name="The Broad Institute Genomics Platform"/>
            <consortium name="The Broad Institute Genome Sequencing Center for Infectious Disease"/>
            <person name="Wu L."/>
            <person name="Ma J."/>
        </authorList>
    </citation>
    <scope>NUCLEOTIDE SEQUENCE [LARGE SCALE GENOMIC DNA]</scope>
    <source>
        <strain evidence="3">JCM 18423</strain>
    </source>
</reference>
<dbReference type="Proteomes" id="UP001500227">
    <property type="component" value="Unassembled WGS sequence"/>
</dbReference>
<organism evidence="2 3">
    <name type="scientific">Paenalcaligenes hermetiae</name>
    <dbReference type="NCBI Taxonomy" id="1157987"/>
    <lineage>
        <taxon>Bacteria</taxon>
        <taxon>Pseudomonadati</taxon>
        <taxon>Pseudomonadota</taxon>
        <taxon>Betaproteobacteria</taxon>
        <taxon>Burkholderiales</taxon>
        <taxon>Alcaligenaceae</taxon>
        <taxon>Paenalcaligenes</taxon>
    </lineage>
</organism>
<dbReference type="EMBL" id="BAABKD010000011">
    <property type="protein sequence ID" value="GAA5092981.1"/>
    <property type="molecule type" value="Genomic_DNA"/>
</dbReference>
<evidence type="ECO:0000313" key="3">
    <source>
        <dbReference type="Proteomes" id="UP001500227"/>
    </source>
</evidence>
<dbReference type="PROSITE" id="PS51257">
    <property type="entry name" value="PROKAR_LIPOPROTEIN"/>
    <property type="match status" value="1"/>
</dbReference>
<feature type="signal peptide" evidence="1">
    <location>
        <begin position="1"/>
        <end position="28"/>
    </location>
</feature>
<protein>
    <submittedName>
        <fullName evidence="2">Uncharacterized protein</fullName>
    </submittedName>
</protein>
<sequence>MKMTFIKNLFLFTSWRRIFIVFTASVLAACAQTPSSNTPYPDPKEQETLTHIEQLYLEGEYQNLLTQLQEEPLMQSGSLHFKTEARKYQAFSYCTLGDKPACRQQFQDLLEENPGYLLSKAENTHPVWGPIFATESKKIRSSRVWIKQE</sequence>
<accession>A0ABP9M8L3</accession>
<comment type="caution">
    <text evidence="2">The sequence shown here is derived from an EMBL/GenBank/DDBJ whole genome shotgun (WGS) entry which is preliminary data.</text>
</comment>
<evidence type="ECO:0000313" key="2">
    <source>
        <dbReference type="EMBL" id="GAA5092981.1"/>
    </source>
</evidence>